<evidence type="ECO:0000256" key="2">
    <source>
        <dbReference type="ARBA" id="ARBA00022670"/>
    </source>
</evidence>
<evidence type="ECO:0000256" key="5">
    <source>
        <dbReference type="ARBA" id="ARBA00022825"/>
    </source>
</evidence>
<feature type="domain" description="C5a peptidase/Subtilisin-like protease SBT2-like Fn3-like" evidence="8">
    <location>
        <begin position="178"/>
        <end position="286"/>
    </location>
</feature>
<dbReference type="AlphaFoldDB" id="A0A0C3GL65"/>
<keyword evidence="3" id="KW-0732">Signal</keyword>
<dbReference type="HOGENOM" id="CLU_003559_4_1_1"/>
<dbReference type="Pfam" id="PF06280">
    <property type="entry name" value="fn3_5"/>
    <property type="match status" value="1"/>
</dbReference>
<gene>
    <name evidence="9" type="ORF">OIDMADRAFT_148075</name>
</gene>
<name>A0A0C3GL65_OIDMZ</name>
<dbReference type="InterPro" id="IPR050131">
    <property type="entry name" value="Peptidase_S8_subtilisin-like"/>
</dbReference>
<dbReference type="SUPFAM" id="SSF52743">
    <property type="entry name" value="Subtilisin-like"/>
    <property type="match status" value="1"/>
</dbReference>
<dbReference type="Gene3D" id="3.40.50.200">
    <property type="entry name" value="Peptidase S8/S53 domain"/>
    <property type="match status" value="1"/>
</dbReference>
<dbReference type="InterPro" id="IPR000209">
    <property type="entry name" value="Peptidase_S8/S53_dom"/>
</dbReference>
<keyword evidence="5" id="KW-0720">Serine protease</keyword>
<dbReference type="GO" id="GO:0004252">
    <property type="term" value="F:serine-type endopeptidase activity"/>
    <property type="evidence" value="ECO:0007669"/>
    <property type="project" value="InterPro"/>
</dbReference>
<dbReference type="Proteomes" id="UP000054321">
    <property type="component" value="Unassembled WGS sequence"/>
</dbReference>
<dbReference type="GO" id="GO:0006508">
    <property type="term" value="P:proteolysis"/>
    <property type="evidence" value="ECO:0007669"/>
    <property type="project" value="UniProtKB-KW"/>
</dbReference>
<dbReference type="InterPro" id="IPR010435">
    <property type="entry name" value="C5a/SBT2-like_Fn3"/>
</dbReference>
<feature type="domain" description="Peptidase S8/S53" evidence="7">
    <location>
        <begin position="53"/>
        <end position="132"/>
    </location>
</feature>
<protein>
    <recommendedName>
        <fullName evidence="11">Peptidase S8/S53 domain-containing protein</fullName>
    </recommendedName>
</protein>
<reference evidence="9 10" key="1">
    <citation type="submission" date="2014-04" db="EMBL/GenBank/DDBJ databases">
        <authorList>
            <consortium name="DOE Joint Genome Institute"/>
            <person name="Kuo A."/>
            <person name="Martino E."/>
            <person name="Perotto S."/>
            <person name="Kohler A."/>
            <person name="Nagy L.G."/>
            <person name="Floudas D."/>
            <person name="Copeland A."/>
            <person name="Barry K.W."/>
            <person name="Cichocki N."/>
            <person name="Veneault-Fourrey C."/>
            <person name="LaButti K."/>
            <person name="Lindquist E.A."/>
            <person name="Lipzen A."/>
            <person name="Lundell T."/>
            <person name="Morin E."/>
            <person name="Murat C."/>
            <person name="Sun H."/>
            <person name="Tunlid A."/>
            <person name="Henrissat B."/>
            <person name="Grigoriev I.V."/>
            <person name="Hibbett D.S."/>
            <person name="Martin F."/>
            <person name="Nordberg H.P."/>
            <person name="Cantor M.N."/>
            <person name="Hua S.X."/>
        </authorList>
    </citation>
    <scope>NUCLEOTIDE SEQUENCE [LARGE SCALE GENOMIC DNA]</scope>
    <source>
        <strain evidence="9 10">Zn</strain>
    </source>
</reference>
<dbReference type="PANTHER" id="PTHR43806:SF11">
    <property type="entry name" value="CEREVISIN-RELATED"/>
    <property type="match status" value="1"/>
</dbReference>
<comment type="caution">
    <text evidence="6">Lacks conserved residue(s) required for the propagation of feature annotation.</text>
</comment>
<dbReference type="InterPro" id="IPR036852">
    <property type="entry name" value="Peptidase_S8/S53_dom_sf"/>
</dbReference>
<dbReference type="Pfam" id="PF00082">
    <property type="entry name" value="Peptidase_S8"/>
    <property type="match status" value="1"/>
</dbReference>
<evidence type="ECO:0008006" key="11">
    <source>
        <dbReference type="Google" id="ProtNLM"/>
    </source>
</evidence>
<evidence type="ECO:0000256" key="4">
    <source>
        <dbReference type="ARBA" id="ARBA00022801"/>
    </source>
</evidence>
<reference evidence="10" key="2">
    <citation type="submission" date="2015-01" db="EMBL/GenBank/DDBJ databases">
        <title>Evolutionary Origins and Diversification of the Mycorrhizal Mutualists.</title>
        <authorList>
            <consortium name="DOE Joint Genome Institute"/>
            <consortium name="Mycorrhizal Genomics Consortium"/>
            <person name="Kohler A."/>
            <person name="Kuo A."/>
            <person name="Nagy L.G."/>
            <person name="Floudas D."/>
            <person name="Copeland A."/>
            <person name="Barry K.W."/>
            <person name="Cichocki N."/>
            <person name="Veneault-Fourrey C."/>
            <person name="LaButti K."/>
            <person name="Lindquist E.A."/>
            <person name="Lipzen A."/>
            <person name="Lundell T."/>
            <person name="Morin E."/>
            <person name="Murat C."/>
            <person name="Riley R."/>
            <person name="Ohm R."/>
            <person name="Sun H."/>
            <person name="Tunlid A."/>
            <person name="Henrissat B."/>
            <person name="Grigoriev I.V."/>
            <person name="Hibbett D.S."/>
            <person name="Martin F."/>
        </authorList>
    </citation>
    <scope>NUCLEOTIDE SEQUENCE [LARGE SCALE GENOMIC DNA]</scope>
    <source>
        <strain evidence="10">Zn</strain>
    </source>
</reference>
<comment type="similarity">
    <text evidence="1 6">Belongs to the peptidase S8 family.</text>
</comment>
<evidence type="ECO:0000256" key="1">
    <source>
        <dbReference type="ARBA" id="ARBA00011073"/>
    </source>
</evidence>
<keyword evidence="2" id="KW-0645">Protease</keyword>
<evidence type="ECO:0000313" key="10">
    <source>
        <dbReference type="Proteomes" id="UP000054321"/>
    </source>
</evidence>
<sequence>MPEPGSTGNYTYIFLDYQASQQITKEFSTLREGQSYTLSFHDREVHDVVNTAGGAIDYFSTIGPTVEMTQKPQVSAPGGNILSTWPTIAGGYAVLSGTSMATPFVAVVYALLKSQRPNLSIAELTAILQSTSVPLKAWGSSILSSTAQQGGGLINAYNAINSDLAIFPSQLSFRDGTSPEPQTITVTNTGKNSQTYTVSHEGAAYISLFNNFTSGTGSSLLTFELVNQAEYASAKFSHTSFTLRPGQTVSMQIQVTPPSDVLAHSQPTYSGFVKIQSSKTTFVVPYIGVPYDRYSAQYLDLDTPSNFMRLELVPANSTFEPTYYGFDRNISIDIEQPNVSVTPGFLDVPSYGILAEWGIGEVPVQINDNIIPSPQPYNVGGYGIVYPYIFSENATLVYLTSGDYRPLLRVLRYGGNGTNPDDYESWLGPIIRADI</sequence>
<keyword evidence="4" id="KW-0378">Hydrolase</keyword>
<keyword evidence="10" id="KW-1185">Reference proteome</keyword>
<dbReference type="EMBL" id="KN832883">
    <property type="protein sequence ID" value="KIM96870.1"/>
    <property type="molecule type" value="Genomic_DNA"/>
</dbReference>
<dbReference type="PANTHER" id="PTHR43806">
    <property type="entry name" value="PEPTIDASE S8"/>
    <property type="match status" value="1"/>
</dbReference>
<evidence type="ECO:0000313" key="9">
    <source>
        <dbReference type="EMBL" id="KIM96870.1"/>
    </source>
</evidence>
<evidence type="ECO:0000256" key="3">
    <source>
        <dbReference type="ARBA" id="ARBA00022729"/>
    </source>
</evidence>
<dbReference type="PROSITE" id="PS51892">
    <property type="entry name" value="SUBTILASE"/>
    <property type="match status" value="1"/>
</dbReference>
<dbReference type="OrthoDB" id="10256524at2759"/>
<accession>A0A0C3GL65</accession>
<dbReference type="InParanoid" id="A0A0C3GL65"/>
<organism evidence="9 10">
    <name type="scientific">Oidiodendron maius (strain Zn)</name>
    <dbReference type="NCBI Taxonomy" id="913774"/>
    <lineage>
        <taxon>Eukaryota</taxon>
        <taxon>Fungi</taxon>
        <taxon>Dikarya</taxon>
        <taxon>Ascomycota</taxon>
        <taxon>Pezizomycotina</taxon>
        <taxon>Leotiomycetes</taxon>
        <taxon>Leotiomycetes incertae sedis</taxon>
        <taxon>Myxotrichaceae</taxon>
        <taxon>Oidiodendron</taxon>
    </lineage>
</organism>
<dbReference type="GO" id="GO:0016020">
    <property type="term" value="C:membrane"/>
    <property type="evidence" value="ECO:0007669"/>
    <property type="project" value="InterPro"/>
</dbReference>
<evidence type="ECO:0000259" key="8">
    <source>
        <dbReference type="Pfam" id="PF06280"/>
    </source>
</evidence>
<evidence type="ECO:0000256" key="6">
    <source>
        <dbReference type="PROSITE-ProRule" id="PRU01240"/>
    </source>
</evidence>
<proteinExistence type="inferred from homology"/>
<evidence type="ECO:0000259" key="7">
    <source>
        <dbReference type="Pfam" id="PF00082"/>
    </source>
</evidence>